<protein>
    <submittedName>
        <fullName evidence="2">Uncharacterized protein</fullName>
    </submittedName>
</protein>
<dbReference type="EMBL" id="SSTD01002611">
    <property type="protein sequence ID" value="TYK27637.1"/>
    <property type="molecule type" value="Genomic_DNA"/>
</dbReference>
<dbReference type="AlphaFoldDB" id="A0A5D3DV25"/>
<dbReference type="Proteomes" id="UP000321393">
    <property type="component" value="Unassembled WGS sequence"/>
</dbReference>
<evidence type="ECO:0000313" key="4">
    <source>
        <dbReference type="Proteomes" id="UP000321947"/>
    </source>
</evidence>
<accession>A0A5D3DV25</accession>
<dbReference type="Proteomes" id="UP000321947">
    <property type="component" value="Unassembled WGS sequence"/>
</dbReference>
<evidence type="ECO:0000313" key="2">
    <source>
        <dbReference type="EMBL" id="TYK27637.1"/>
    </source>
</evidence>
<reference evidence="3 4" key="1">
    <citation type="submission" date="2019-08" db="EMBL/GenBank/DDBJ databases">
        <title>Draft genome sequences of two oriental melons (Cucumis melo L. var makuwa).</title>
        <authorList>
            <person name="Kwon S.-Y."/>
        </authorList>
    </citation>
    <scope>NUCLEOTIDE SEQUENCE [LARGE SCALE GENOMIC DNA]</scope>
    <source>
        <strain evidence="4">cv. Chang Bougi</strain>
        <strain evidence="3">cv. SW 3</strain>
        <tissue evidence="2">Leaf</tissue>
    </source>
</reference>
<organism evidence="2 4">
    <name type="scientific">Cucumis melo var. makuwa</name>
    <name type="common">Oriental melon</name>
    <dbReference type="NCBI Taxonomy" id="1194695"/>
    <lineage>
        <taxon>Eukaryota</taxon>
        <taxon>Viridiplantae</taxon>
        <taxon>Streptophyta</taxon>
        <taxon>Embryophyta</taxon>
        <taxon>Tracheophyta</taxon>
        <taxon>Spermatophyta</taxon>
        <taxon>Magnoliopsida</taxon>
        <taxon>eudicotyledons</taxon>
        <taxon>Gunneridae</taxon>
        <taxon>Pentapetalae</taxon>
        <taxon>rosids</taxon>
        <taxon>fabids</taxon>
        <taxon>Cucurbitales</taxon>
        <taxon>Cucurbitaceae</taxon>
        <taxon>Benincaseae</taxon>
        <taxon>Cucumis</taxon>
    </lineage>
</organism>
<proteinExistence type="predicted"/>
<gene>
    <name evidence="2" type="ORF">E5676_scaffold279G00020</name>
    <name evidence="1" type="ORF">E6C27_scaffold280G001190</name>
</gene>
<evidence type="ECO:0000313" key="1">
    <source>
        <dbReference type="EMBL" id="KAA0057278.1"/>
    </source>
</evidence>
<sequence length="153" mass="17716">MATKCASATNSNKPKKYFKTCFTRKSEQVETLSYKRRAIIGEDVELTEELKHKAIRWRGRQGPKVKHYQGSKGGEGPLSFRKFLDAPIKAFGRRKFFKGTSKIRLEVVRKFYASDHTQAEYYAIMDGKSIYFNVKAINNCTTCPLMLRHQSRH</sequence>
<comment type="caution">
    <text evidence="2">The sequence shown here is derived from an EMBL/GenBank/DDBJ whole genome shotgun (WGS) entry which is preliminary data.</text>
</comment>
<evidence type="ECO:0000313" key="3">
    <source>
        <dbReference type="Proteomes" id="UP000321393"/>
    </source>
</evidence>
<name>A0A5D3DV25_CUCMM</name>
<dbReference type="EMBL" id="SSTE01007195">
    <property type="protein sequence ID" value="KAA0057278.1"/>
    <property type="molecule type" value="Genomic_DNA"/>
</dbReference>